<reference evidence="3" key="1">
    <citation type="submission" date="2021-10" db="EMBL/GenBank/DDBJ databases">
        <title>Tropical sea cucumber genome reveals ecological adaptation and Cuvierian tubules defense mechanism.</title>
        <authorList>
            <person name="Chen T."/>
        </authorList>
    </citation>
    <scope>NUCLEOTIDE SEQUENCE</scope>
    <source>
        <strain evidence="3">Nanhai2018</strain>
        <tissue evidence="3">Muscle</tissue>
    </source>
</reference>
<keyword evidence="4" id="KW-1185">Reference proteome</keyword>
<proteinExistence type="predicted"/>
<keyword evidence="2" id="KW-1133">Transmembrane helix</keyword>
<feature type="transmembrane region" description="Helical" evidence="2">
    <location>
        <begin position="86"/>
        <end position="107"/>
    </location>
</feature>
<name>A0A9Q1BKS1_HOLLE</name>
<feature type="region of interest" description="Disordered" evidence="1">
    <location>
        <begin position="136"/>
        <end position="156"/>
    </location>
</feature>
<dbReference type="AlphaFoldDB" id="A0A9Q1BKS1"/>
<feature type="compositionally biased region" description="Basic residues" evidence="1">
    <location>
        <begin position="7"/>
        <end position="22"/>
    </location>
</feature>
<feature type="compositionally biased region" description="Basic and acidic residues" evidence="1">
    <location>
        <begin position="238"/>
        <end position="251"/>
    </location>
</feature>
<feature type="compositionally biased region" description="Low complexity" evidence="1">
    <location>
        <begin position="28"/>
        <end position="38"/>
    </location>
</feature>
<dbReference type="Proteomes" id="UP001152320">
    <property type="component" value="Chromosome 15"/>
</dbReference>
<keyword evidence="2" id="KW-0812">Transmembrane</keyword>
<evidence type="ECO:0000313" key="4">
    <source>
        <dbReference type="Proteomes" id="UP001152320"/>
    </source>
</evidence>
<feature type="region of interest" description="Disordered" evidence="1">
    <location>
        <begin position="238"/>
        <end position="261"/>
    </location>
</feature>
<feature type="compositionally biased region" description="Basic residues" evidence="1">
    <location>
        <begin position="252"/>
        <end position="261"/>
    </location>
</feature>
<evidence type="ECO:0000256" key="1">
    <source>
        <dbReference type="SAM" id="MobiDB-lite"/>
    </source>
</evidence>
<organism evidence="3 4">
    <name type="scientific">Holothuria leucospilota</name>
    <name type="common">Black long sea cucumber</name>
    <name type="synonym">Mertensiothuria leucospilota</name>
    <dbReference type="NCBI Taxonomy" id="206669"/>
    <lineage>
        <taxon>Eukaryota</taxon>
        <taxon>Metazoa</taxon>
        <taxon>Echinodermata</taxon>
        <taxon>Eleutherozoa</taxon>
        <taxon>Echinozoa</taxon>
        <taxon>Holothuroidea</taxon>
        <taxon>Aspidochirotacea</taxon>
        <taxon>Aspidochirotida</taxon>
        <taxon>Holothuriidae</taxon>
        <taxon>Holothuria</taxon>
    </lineage>
</organism>
<evidence type="ECO:0000256" key="2">
    <source>
        <dbReference type="SAM" id="Phobius"/>
    </source>
</evidence>
<comment type="caution">
    <text evidence="3">The sequence shown here is derived from an EMBL/GenBank/DDBJ whole genome shotgun (WGS) entry which is preliminary data.</text>
</comment>
<gene>
    <name evidence="3" type="ORF">HOLleu_30564</name>
</gene>
<evidence type="ECO:0000313" key="3">
    <source>
        <dbReference type="EMBL" id="KAJ8028356.1"/>
    </source>
</evidence>
<sequence>MAVSKQCIRRVNQRPKPAHPRRTPQPASSQLSMQTSTTTSKIDIPIISPLSIIKVQNESNSKLPFPEHTTPSVNEKERNDSVSSTIVAFLFFGSLLLVVVVVCLVKGNVISTAVLKDKIYLLCCCSKSKKSAEEDIELADPKNNSPSRLIKQDTPAKSFEMQTSQPLLTGGDIQSHEDVFISPEKIEDDAFLPETENKRKAADDPEIQNRGSHDQDEDTGILVKGLMSINRLDLAQKLEKLDKPEKSDQPRRLRRSSSRQD</sequence>
<accession>A0A9Q1BKS1</accession>
<protein>
    <submittedName>
        <fullName evidence="3">Uncharacterized protein</fullName>
    </submittedName>
</protein>
<feature type="region of interest" description="Disordered" evidence="1">
    <location>
        <begin position="191"/>
        <end position="222"/>
    </location>
</feature>
<keyword evidence="2" id="KW-0472">Membrane</keyword>
<dbReference type="EMBL" id="JAIZAY010000015">
    <property type="protein sequence ID" value="KAJ8028356.1"/>
    <property type="molecule type" value="Genomic_DNA"/>
</dbReference>
<feature type="region of interest" description="Disordered" evidence="1">
    <location>
        <begin position="1"/>
        <end position="38"/>
    </location>
</feature>